<evidence type="ECO:0000256" key="7">
    <source>
        <dbReference type="ARBA" id="ARBA00047942"/>
    </source>
</evidence>
<dbReference type="GO" id="GO:0009007">
    <property type="term" value="F:site-specific DNA-methyltransferase (adenine-specific) activity"/>
    <property type="evidence" value="ECO:0007669"/>
    <property type="project" value="UniProtKB-EC"/>
</dbReference>
<dbReference type="Proteomes" id="UP000886851">
    <property type="component" value="Unassembled WGS sequence"/>
</dbReference>
<dbReference type="PRINTS" id="PR00507">
    <property type="entry name" value="N12N6MTFRASE"/>
</dbReference>
<evidence type="ECO:0000256" key="1">
    <source>
        <dbReference type="ARBA" id="ARBA00006594"/>
    </source>
</evidence>
<keyword evidence="4" id="KW-0808">Transferase</keyword>
<evidence type="ECO:0000256" key="6">
    <source>
        <dbReference type="ARBA" id="ARBA00022747"/>
    </source>
</evidence>
<dbReference type="Pfam" id="PF02384">
    <property type="entry name" value="N6_Mtase"/>
    <property type="match status" value="1"/>
</dbReference>
<dbReference type="Gene3D" id="1.20.1260.30">
    <property type="match status" value="1"/>
</dbReference>
<feature type="domain" description="N6 adenine-specific DNA methyltransferase N-terminal" evidence="9">
    <location>
        <begin position="11"/>
        <end position="129"/>
    </location>
</feature>
<keyword evidence="6" id="KW-0680">Restriction system</keyword>
<dbReference type="GO" id="GO:0009307">
    <property type="term" value="P:DNA restriction-modification system"/>
    <property type="evidence" value="ECO:0007669"/>
    <property type="project" value="UniProtKB-KW"/>
</dbReference>
<evidence type="ECO:0000256" key="4">
    <source>
        <dbReference type="ARBA" id="ARBA00022679"/>
    </source>
</evidence>
<dbReference type="PANTHER" id="PTHR42998">
    <property type="entry name" value="TYPE I RESTRICTION ENZYME HINDVIIP M PROTEIN-RELATED"/>
    <property type="match status" value="1"/>
</dbReference>
<dbReference type="Pfam" id="PF12161">
    <property type="entry name" value="HsdM_N"/>
    <property type="match status" value="1"/>
</dbReference>
<dbReference type="InterPro" id="IPR052916">
    <property type="entry name" value="Type-I_RE_MTase_Subunit"/>
</dbReference>
<dbReference type="InterPro" id="IPR003356">
    <property type="entry name" value="DNA_methylase_A-5"/>
</dbReference>
<evidence type="ECO:0000256" key="5">
    <source>
        <dbReference type="ARBA" id="ARBA00022691"/>
    </source>
</evidence>
<keyword evidence="5" id="KW-0949">S-adenosyl-L-methionine</keyword>
<dbReference type="PANTHER" id="PTHR42998:SF1">
    <property type="entry name" value="TYPE I RESTRICTION ENZYME HINDI METHYLASE SUBUNIT"/>
    <property type="match status" value="1"/>
</dbReference>
<dbReference type="InterPro" id="IPR038333">
    <property type="entry name" value="T1MK-like_N_sf"/>
</dbReference>
<gene>
    <name evidence="10" type="ORF">H9824_10745</name>
</gene>
<dbReference type="InterPro" id="IPR022749">
    <property type="entry name" value="D12N6_MeTrfase_N"/>
</dbReference>
<organism evidence="10 11">
    <name type="scientific">Candidatus Bacteroides pullicola</name>
    <dbReference type="NCBI Taxonomy" id="2838475"/>
    <lineage>
        <taxon>Bacteria</taxon>
        <taxon>Pseudomonadati</taxon>
        <taxon>Bacteroidota</taxon>
        <taxon>Bacteroidia</taxon>
        <taxon>Bacteroidales</taxon>
        <taxon>Bacteroidaceae</taxon>
        <taxon>Bacteroides</taxon>
    </lineage>
</organism>
<proteinExistence type="inferred from homology"/>
<protein>
    <recommendedName>
        <fullName evidence="2">site-specific DNA-methyltransferase (adenine-specific)</fullName>
        <ecNumber evidence="2">2.1.1.72</ecNumber>
    </recommendedName>
</protein>
<dbReference type="GO" id="GO:0008170">
    <property type="term" value="F:N-methyltransferase activity"/>
    <property type="evidence" value="ECO:0007669"/>
    <property type="project" value="InterPro"/>
</dbReference>
<dbReference type="AlphaFoldDB" id="A0A9D1ZKB2"/>
<dbReference type="Gene3D" id="3.40.50.150">
    <property type="entry name" value="Vaccinia Virus protein VP39"/>
    <property type="match status" value="1"/>
</dbReference>
<comment type="catalytic activity">
    <reaction evidence="7">
        <text>a 2'-deoxyadenosine in DNA + S-adenosyl-L-methionine = an N(6)-methyl-2'-deoxyadenosine in DNA + S-adenosyl-L-homocysteine + H(+)</text>
        <dbReference type="Rhea" id="RHEA:15197"/>
        <dbReference type="Rhea" id="RHEA-COMP:12418"/>
        <dbReference type="Rhea" id="RHEA-COMP:12419"/>
        <dbReference type="ChEBI" id="CHEBI:15378"/>
        <dbReference type="ChEBI" id="CHEBI:57856"/>
        <dbReference type="ChEBI" id="CHEBI:59789"/>
        <dbReference type="ChEBI" id="CHEBI:90615"/>
        <dbReference type="ChEBI" id="CHEBI:90616"/>
        <dbReference type="EC" id="2.1.1.72"/>
    </reaction>
</comment>
<comment type="similarity">
    <text evidence="1">Belongs to the N(4)/N(6)-methyltransferase family.</text>
</comment>
<name>A0A9D1ZKB2_9BACE</name>
<dbReference type="EC" id="2.1.1.72" evidence="2"/>
<comment type="caution">
    <text evidence="10">The sequence shown here is derived from an EMBL/GenBank/DDBJ whole genome shotgun (WGS) entry which is preliminary data.</text>
</comment>
<evidence type="ECO:0000259" key="9">
    <source>
        <dbReference type="Pfam" id="PF12161"/>
    </source>
</evidence>
<dbReference type="InterPro" id="IPR029063">
    <property type="entry name" value="SAM-dependent_MTases_sf"/>
</dbReference>
<dbReference type="GO" id="GO:0003677">
    <property type="term" value="F:DNA binding"/>
    <property type="evidence" value="ECO:0007669"/>
    <property type="project" value="InterPro"/>
</dbReference>
<evidence type="ECO:0000259" key="8">
    <source>
        <dbReference type="Pfam" id="PF02384"/>
    </source>
</evidence>
<sequence>MAKKQQKEKSIEETLWDSANKLRGSVEPSEYKHVVLSLIFLKYAYDRFLERRNELIADHKEAFVDQPVFYNAKNVFYLNEISRWDYLMENAKQNDIAIKIDAALAQVEKDNSSLKGALPSNYYSGLGLDRTKLASLLDVIGTIDTQKDKEHDLIGRVYEYFLGKFAIAEGKGKGEYYTPKTIVNLIAEMIQPYRGKIYDPCCGSGGMFVQSMKFIEAHHGNRKDISVYGQEYTNTTYKLAKMNLAIRGIACNLGERAADTFHDDQHKDLKADFIMANPPFNQKSWRAENELANDPRWQGYEVPPTSNANYGWILNIVSKLSANGMAGFLLANGALSGDGTELNIRRQLLKNHLVEAIVILPRNMFYSTDTSVTLWILAGNRKARTVEQNGELVKYRNRENEVLFIDLRQWGEPFEKKYIQFSQEQIAQIAENFHNWQREGYKQTYHNVPEYCYSATLEEIEAKGWSLVSSKYIEFKNRDEGIDFDTQMKRLQGEMRELLRQEEESKWELSNLFKELGYGIE</sequence>
<evidence type="ECO:0000313" key="10">
    <source>
        <dbReference type="EMBL" id="HIY89164.1"/>
    </source>
</evidence>
<evidence type="ECO:0000256" key="2">
    <source>
        <dbReference type="ARBA" id="ARBA00011900"/>
    </source>
</evidence>
<accession>A0A9D1ZKB2</accession>
<evidence type="ECO:0000313" key="11">
    <source>
        <dbReference type="Proteomes" id="UP000886851"/>
    </source>
</evidence>
<dbReference type="EMBL" id="DXCV01000070">
    <property type="protein sequence ID" value="HIY89164.1"/>
    <property type="molecule type" value="Genomic_DNA"/>
</dbReference>
<feature type="domain" description="DNA methylase adenine-specific" evidence="8">
    <location>
        <begin position="150"/>
        <end position="479"/>
    </location>
</feature>
<evidence type="ECO:0000256" key="3">
    <source>
        <dbReference type="ARBA" id="ARBA00022603"/>
    </source>
</evidence>
<dbReference type="SUPFAM" id="SSF53335">
    <property type="entry name" value="S-adenosyl-L-methionine-dependent methyltransferases"/>
    <property type="match status" value="1"/>
</dbReference>
<reference evidence="10" key="1">
    <citation type="journal article" date="2021" name="PeerJ">
        <title>Extensive microbial diversity within the chicken gut microbiome revealed by metagenomics and culture.</title>
        <authorList>
            <person name="Gilroy R."/>
            <person name="Ravi A."/>
            <person name="Getino M."/>
            <person name="Pursley I."/>
            <person name="Horton D.L."/>
            <person name="Alikhan N.F."/>
            <person name="Baker D."/>
            <person name="Gharbi K."/>
            <person name="Hall N."/>
            <person name="Watson M."/>
            <person name="Adriaenssens E.M."/>
            <person name="Foster-Nyarko E."/>
            <person name="Jarju S."/>
            <person name="Secka A."/>
            <person name="Antonio M."/>
            <person name="Oren A."/>
            <person name="Chaudhuri R.R."/>
            <person name="La Ragione R."/>
            <person name="Hildebrand F."/>
            <person name="Pallen M.J."/>
        </authorList>
    </citation>
    <scope>NUCLEOTIDE SEQUENCE</scope>
    <source>
        <strain evidence="10">Gambia2-208</strain>
    </source>
</reference>
<dbReference type="GO" id="GO:0032259">
    <property type="term" value="P:methylation"/>
    <property type="evidence" value="ECO:0007669"/>
    <property type="project" value="UniProtKB-KW"/>
</dbReference>
<reference evidence="10" key="2">
    <citation type="submission" date="2021-04" db="EMBL/GenBank/DDBJ databases">
        <authorList>
            <person name="Gilroy R."/>
        </authorList>
    </citation>
    <scope>NUCLEOTIDE SEQUENCE</scope>
    <source>
        <strain evidence="10">Gambia2-208</strain>
    </source>
</reference>
<keyword evidence="3" id="KW-0489">Methyltransferase</keyword>